<dbReference type="InterPro" id="IPR050822">
    <property type="entry name" value="Cerebellin_Synaptic_Org"/>
</dbReference>
<keyword evidence="4" id="KW-0175">Coiled coil</keyword>
<reference evidence="7" key="1">
    <citation type="submission" date="2021-03" db="EMBL/GenBank/DDBJ databases">
        <authorList>
            <person name="Bekaert M."/>
        </authorList>
    </citation>
    <scope>NUCLEOTIDE SEQUENCE</scope>
</reference>
<comment type="subcellular location">
    <subcellularLocation>
        <location evidence="1">Secreted</location>
    </subcellularLocation>
</comment>
<organism evidence="7 8">
    <name type="scientific">Mytilus edulis</name>
    <name type="common">Blue mussel</name>
    <dbReference type="NCBI Taxonomy" id="6550"/>
    <lineage>
        <taxon>Eukaryota</taxon>
        <taxon>Metazoa</taxon>
        <taxon>Spiralia</taxon>
        <taxon>Lophotrochozoa</taxon>
        <taxon>Mollusca</taxon>
        <taxon>Bivalvia</taxon>
        <taxon>Autobranchia</taxon>
        <taxon>Pteriomorphia</taxon>
        <taxon>Mytilida</taxon>
        <taxon>Mytiloidea</taxon>
        <taxon>Mytilidae</taxon>
        <taxon>Mytilinae</taxon>
        <taxon>Mytilus</taxon>
    </lineage>
</organism>
<evidence type="ECO:0000256" key="3">
    <source>
        <dbReference type="ARBA" id="ARBA00022729"/>
    </source>
</evidence>
<feature type="domain" description="C1q" evidence="6">
    <location>
        <begin position="182"/>
        <end position="322"/>
    </location>
</feature>
<dbReference type="SMART" id="SM00110">
    <property type="entry name" value="C1Q"/>
    <property type="match status" value="1"/>
</dbReference>
<dbReference type="Proteomes" id="UP000683360">
    <property type="component" value="Unassembled WGS sequence"/>
</dbReference>
<keyword evidence="8" id="KW-1185">Reference proteome</keyword>
<evidence type="ECO:0000313" key="8">
    <source>
        <dbReference type="Proteomes" id="UP000683360"/>
    </source>
</evidence>
<evidence type="ECO:0000256" key="1">
    <source>
        <dbReference type="ARBA" id="ARBA00004613"/>
    </source>
</evidence>
<evidence type="ECO:0000256" key="4">
    <source>
        <dbReference type="SAM" id="Coils"/>
    </source>
</evidence>
<dbReference type="InterPro" id="IPR008983">
    <property type="entry name" value="Tumour_necrosis_fac-like_dom"/>
</dbReference>
<protein>
    <recommendedName>
        <fullName evidence="6">C1q domain-containing protein</fullName>
    </recommendedName>
</protein>
<comment type="caution">
    <text evidence="7">The sequence shown here is derived from an EMBL/GenBank/DDBJ whole genome shotgun (WGS) entry which is preliminary data.</text>
</comment>
<keyword evidence="2" id="KW-0964">Secreted</keyword>
<dbReference type="SUPFAM" id="SSF49842">
    <property type="entry name" value="TNF-like"/>
    <property type="match status" value="1"/>
</dbReference>
<keyword evidence="3 5" id="KW-0732">Signal</keyword>
<dbReference type="PROSITE" id="PS50871">
    <property type="entry name" value="C1Q"/>
    <property type="match status" value="1"/>
</dbReference>
<sequence length="322" mass="36794">MVLKIGLCMTFACFHALISIDASKIGIYDASVEARFKEMEKHLLEQSFQLKNQKKRIELLEKSAKHYNVDIDRCEHRVQRQNEVITKLENTVAKNSEDINDLHKNLSMVYNHISKCKSSLNNKQLTKTANNRQFTCNSKSDMKIGAKMSGNGKGHTKQNTPVKVTTLNFNIKCRFKIPLRRNLNEAKAFCAHLSHYEYRPTNSKIIIFDTETEDTHDTYNKYSGTYIAPQDGLYGFVYTIRMGCTSSGASGSFELIRNDNVQSVIYIGETGCEHQETTNGFAIVQARKGDTFYVRTHSSFYMHGHVLSDHNGWTSFCGWLIR</sequence>
<feature type="signal peptide" evidence="5">
    <location>
        <begin position="1"/>
        <end position="22"/>
    </location>
</feature>
<gene>
    <name evidence="7" type="ORF">MEDL_2292</name>
</gene>
<feature type="coiled-coil region" evidence="4">
    <location>
        <begin position="50"/>
        <end position="105"/>
    </location>
</feature>
<dbReference type="Gene3D" id="1.20.5.340">
    <property type="match status" value="1"/>
</dbReference>
<evidence type="ECO:0000256" key="5">
    <source>
        <dbReference type="SAM" id="SignalP"/>
    </source>
</evidence>
<dbReference type="PANTHER" id="PTHR22923:SF116">
    <property type="entry name" value="C1Q DOMAIN-CONTAINING PROTEIN"/>
    <property type="match status" value="1"/>
</dbReference>
<accession>A0A8S3PSH9</accession>
<dbReference type="InterPro" id="IPR001073">
    <property type="entry name" value="C1q_dom"/>
</dbReference>
<dbReference type="AlphaFoldDB" id="A0A8S3PSH9"/>
<dbReference type="Pfam" id="PF00386">
    <property type="entry name" value="C1q"/>
    <property type="match status" value="1"/>
</dbReference>
<dbReference type="GO" id="GO:0005576">
    <property type="term" value="C:extracellular region"/>
    <property type="evidence" value="ECO:0007669"/>
    <property type="project" value="UniProtKB-SubCell"/>
</dbReference>
<evidence type="ECO:0000259" key="6">
    <source>
        <dbReference type="PROSITE" id="PS50871"/>
    </source>
</evidence>
<proteinExistence type="predicted"/>
<dbReference type="PANTHER" id="PTHR22923">
    <property type="entry name" value="CEREBELLIN-RELATED"/>
    <property type="match status" value="1"/>
</dbReference>
<feature type="chain" id="PRO_5035739905" description="C1q domain-containing protein" evidence="5">
    <location>
        <begin position="23"/>
        <end position="322"/>
    </location>
</feature>
<evidence type="ECO:0000313" key="7">
    <source>
        <dbReference type="EMBL" id="CAG2186742.1"/>
    </source>
</evidence>
<dbReference type="OrthoDB" id="6151356at2759"/>
<dbReference type="Gene3D" id="2.60.120.40">
    <property type="match status" value="1"/>
</dbReference>
<evidence type="ECO:0000256" key="2">
    <source>
        <dbReference type="ARBA" id="ARBA00022525"/>
    </source>
</evidence>
<dbReference type="EMBL" id="CAJPWZ010000144">
    <property type="protein sequence ID" value="CAG2186742.1"/>
    <property type="molecule type" value="Genomic_DNA"/>
</dbReference>
<name>A0A8S3PSH9_MYTED</name>